<keyword evidence="1" id="KW-0472">Membrane</keyword>
<keyword evidence="1" id="KW-0812">Transmembrane</keyword>
<dbReference type="RefSeq" id="WP_349111232.1">
    <property type="nucleotide sequence ID" value="NZ_JBBNIN010000019.1"/>
</dbReference>
<dbReference type="Proteomes" id="UP001482154">
    <property type="component" value="Unassembled WGS sequence"/>
</dbReference>
<dbReference type="EMBL" id="JBBNIN010000019">
    <property type="protein sequence ID" value="MEQ2711780.1"/>
    <property type="molecule type" value="Genomic_DNA"/>
</dbReference>
<keyword evidence="3" id="KW-1185">Reference proteome</keyword>
<sequence length="57" mass="6445">MKDHWEIAFDRTKPKVITSPAGYFTGAAGIVVALLQIYCLEKNKNEIVGLIDDPYYK</sequence>
<evidence type="ECO:0000313" key="3">
    <source>
        <dbReference type="Proteomes" id="UP001482154"/>
    </source>
</evidence>
<name>A0ABV1IX49_9FIRM</name>
<comment type="caution">
    <text evidence="2">The sequence shown here is derived from an EMBL/GenBank/DDBJ whole genome shotgun (WGS) entry which is preliminary data.</text>
</comment>
<evidence type="ECO:0000256" key="1">
    <source>
        <dbReference type="SAM" id="Phobius"/>
    </source>
</evidence>
<evidence type="ECO:0000313" key="2">
    <source>
        <dbReference type="EMBL" id="MEQ2711780.1"/>
    </source>
</evidence>
<protein>
    <submittedName>
        <fullName evidence="2">Uncharacterized protein</fullName>
    </submittedName>
</protein>
<organism evidence="2 3">
    <name type="scientific">Anaerostipes amylophilus</name>
    <dbReference type="NCBI Taxonomy" id="2981779"/>
    <lineage>
        <taxon>Bacteria</taxon>
        <taxon>Bacillati</taxon>
        <taxon>Bacillota</taxon>
        <taxon>Clostridia</taxon>
        <taxon>Lachnospirales</taxon>
        <taxon>Lachnospiraceae</taxon>
        <taxon>Anaerostipes</taxon>
    </lineage>
</organism>
<gene>
    <name evidence="2" type="ORF">AAAU51_11435</name>
</gene>
<feature type="transmembrane region" description="Helical" evidence="1">
    <location>
        <begin position="20"/>
        <end position="40"/>
    </location>
</feature>
<reference evidence="2 3" key="1">
    <citation type="submission" date="2024-04" db="EMBL/GenBank/DDBJ databases">
        <title>Human intestinal bacterial collection.</title>
        <authorList>
            <person name="Pauvert C."/>
            <person name="Hitch T.C.A."/>
            <person name="Clavel T."/>
        </authorList>
    </citation>
    <scope>NUCLEOTIDE SEQUENCE [LARGE SCALE GENOMIC DNA]</scope>
    <source>
        <strain evidence="2 3">CLA-AA-H249</strain>
    </source>
</reference>
<accession>A0ABV1IX49</accession>
<keyword evidence="1" id="KW-1133">Transmembrane helix</keyword>
<proteinExistence type="predicted"/>